<comment type="caution">
    <text evidence="1">The sequence shown here is derived from an EMBL/GenBank/DDBJ whole genome shotgun (WGS) entry which is preliminary data.</text>
</comment>
<evidence type="ECO:0000313" key="1">
    <source>
        <dbReference type="EMBL" id="KAI9907501.1"/>
    </source>
</evidence>
<reference evidence="1 2" key="1">
    <citation type="journal article" date="2022" name="bioRxiv">
        <title>The genome of the oomycete Peronosclerospora sorghi, a cosmopolitan pathogen of maize and sorghum, is inflated with dispersed pseudogenes.</title>
        <authorList>
            <person name="Fletcher K."/>
            <person name="Martin F."/>
            <person name="Isakeit T."/>
            <person name="Cavanaugh K."/>
            <person name="Magill C."/>
            <person name="Michelmore R."/>
        </authorList>
    </citation>
    <scope>NUCLEOTIDE SEQUENCE [LARGE SCALE GENOMIC DNA]</scope>
    <source>
        <strain evidence="1">P6</strain>
    </source>
</reference>
<evidence type="ECO:0000313" key="2">
    <source>
        <dbReference type="Proteomes" id="UP001163321"/>
    </source>
</evidence>
<accession>A0ACC0VP02</accession>
<sequence length="185" mass="20997">MHLIHSVVGAVEAYEDENHVGINVPNSSISHSEDTTVASNRFLRFSDVPSSDDEMESRISLAEADKEATRWIMKTLNNFSTATLLAIRTTPDQVFKMLEINKAVRESKGHKILLFLRYVKGYREKFGEEKFPVSKLYHILETSTGAKGVATISHQLQEIDDLKPLGEKLQSYQFELGKKQQRSKL</sequence>
<gene>
    <name evidence="1" type="ORF">PsorP6_002997</name>
</gene>
<keyword evidence="2" id="KW-1185">Reference proteome</keyword>
<dbReference type="EMBL" id="CM047587">
    <property type="protein sequence ID" value="KAI9907501.1"/>
    <property type="molecule type" value="Genomic_DNA"/>
</dbReference>
<organism evidence="1 2">
    <name type="scientific">Peronosclerospora sorghi</name>
    <dbReference type="NCBI Taxonomy" id="230839"/>
    <lineage>
        <taxon>Eukaryota</taxon>
        <taxon>Sar</taxon>
        <taxon>Stramenopiles</taxon>
        <taxon>Oomycota</taxon>
        <taxon>Peronosporomycetes</taxon>
        <taxon>Peronosporales</taxon>
        <taxon>Peronosporaceae</taxon>
        <taxon>Peronosclerospora</taxon>
    </lineage>
</organism>
<name>A0ACC0VP02_9STRA</name>
<proteinExistence type="predicted"/>
<protein>
    <submittedName>
        <fullName evidence="1">Uncharacterized protein</fullName>
    </submittedName>
</protein>
<dbReference type="Proteomes" id="UP001163321">
    <property type="component" value="Chromosome 8"/>
</dbReference>